<proteinExistence type="predicted"/>
<feature type="compositionally biased region" description="Basic residues" evidence="1">
    <location>
        <begin position="9"/>
        <end position="24"/>
    </location>
</feature>
<evidence type="ECO:0000313" key="2">
    <source>
        <dbReference type="EMBL" id="GBM76472.1"/>
    </source>
</evidence>
<keyword evidence="3" id="KW-1185">Reference proteome</keyword>
<dbReference type="Proteomes" id="UP000499080">
    <property type="component" value="Unassembled WGS sequence"/>
</dbReference>
<dbReference type="EMBL" id="BGPR01002624">
    <property type="protein sequence ID" value="GBM76472.1"/>
    <property type="molecule type" value="Genomic_DNA"/>
</dbReference>
<organism evidence="2 3">
    <name type="scientific">Araneus ventricosus</name>
    <name type="common">Orbweaver spider</name>
    <name type="synonym">Epeira ventricosa</name>
    <dbReference type="NCBI Taxonomy" id="182803"/>
    <lineage>
        <taxon>Eukaryota</taxon>
        <taxon>Metazoa</taxon>
        <taxon>Ecdysozoa</taxon>
        <taxon>Arthropoda</taxon>
        <taxon>Chelicerata</taxon>
        <taxon>Arachnida</taxon>
        <taxon>Araneae</taxon>
        <taxon>Araneomorphae</taxon>
        <taxon>Entelegynae</taxon>
        <taxon>Araneoidea</taxon>
        <taxon>Araneidae</taxon>
        <taxon>Araneus</taxon>
    </lineage>
</organism>
<accession>A0A4Y2IGP3</accession>
<comment type="caution">
    <text evidence="2">The sequence shown here is derived from an EMBL/GenBank/DDBJ whole genome shotgun (WGS) entry which is preliminary data.</text>
</comment>
<feature type="region of interest" description="Disordered" evidence="1">
    <location>
        <begin position="1"/>
        <end position="52"/>
    </location>
</feature>
<sequence>MDREDPTARKRRLARERFARCRRRQSQDTLNRMRTADNEYHRRRTEGASQEERQKRLAFYTEYCKRIHQQQRQDIVNQSLYFCESQVET</sequence>
<protein>
    <submittedName>
        <fullName evidence="2">Uncharacterized protein</fullName>
    </submittedName>
</protein>
<reference evidence="2 3" key="1">
    <citation type="journal article" date="2019" name="Sci. Rep.">
        <title>Orb-weaving spider Araneus ventricosus genome elucidates the spidroin gene catalogue.</title>
        <authorList>
            <person name="Kono N."/>
            <person name="Nakamura H."/>
            <person name="Ohtoshi R."/>
            <person name="Moran D.A.P."/>
            <person name="Shinohara A."/>
            <person name="Yoshida Y."/>
            <person name="Fujiwara M."/>
            <person name="Mori M."/>
            <person name="Tomita M."/>
            <person name="Arakawa K."/>
        </authorList>
    </citation>
    <scope>NUCLEOTIDE SEQUENCE [LARGE SCALE GENOMIC DNA]</scope>
</reference>
<name>A0A4Y2IGP3_ARAVE</name>
<gene>
    <name evidence="2" type="ORF">AVEN_121204_1</name>
</gene>
<dbReference type="AlphaFoldDB" id="A0A4Y2IGP3"/>
<evidence type="ECO:0000313" key="3">
    <source>
        <dbReference type="Proteomes" id="UP000499080"/>
    </source>
</evidence>
<evidence type="ECO:0000256" key="1">
    <source>
        <dbReference type="SAM" id="MobiDB-lite"/>
    </source>
</evidence>